<proteinExistence type="predicted"/>
<evidence type="ECO:0000313" key="3">
    <source>
        <dbReference type="Proteomes" id="UP000182977"/>
    </source>
</evidence>
<evidence type="ECO:0000313" key="2">
    <source>
        <dbReference type="EMBL" id="SDU17312.1"/>
    </source>
</evidence>
<dbReference type="Proteomes" id="UP000182977">
    <property type="component" value="Chromosome I"/>
</dbReference>
<organism evidence="2 3">
    <name type="scientific">Jiangella alkaliphila</name>
    <dbReference type="NCBI Taxonomy" id="419479"/>
    <lineage>
        <taxon>Bacteria</taxon>
        <taxon>Bacillati</taxon>
        <taxon>Actinomycetota</taxon>
        <taxon>Actinomycetes</taxon>
        <taxon>Jiangellales</taxon>
        <taxon>Jiangellaceae</taxon>
        <taxon>Jiangella</taxon>
    </lineage>
</organism>
<dbReference type="EMBL" id="LT629791">
    <property type="protein sequence ID" value="SDU17312.1"/>
    <property type="molecule type" value="Genomic_DNA"/>
</dbReference>
<name>A0A1H2GCW9_9ACTN</name>
<dbReference type="STRING" id="419479.SAMN04488563_0422"/>
<keyword evidence="1" id="KW-1133">Transmembrane helix</keyword>
<feature type="transmembrane region" description="Helical" evidence="1">
    <location>
        <begin position="57"/>
        <end position="76"/>
    </location>
</feature>
<keyword evidence="1" id="KW-0472">Membrane</keyword>
<evidence type="ECO:0008006" key="4">
    <source>
        <dbReference type="Google" id="ProtNLM"/>
    </source>
</evidence>
<reference evidence="3" key="1">
    <citation type="submission" date="2016-10" db="EMBL/GenBank/DDBJ databases">
        <authorList>
            <person name="Varghese N."/>
            <person name="Submissions S."/>
        </authorList>
    </citation>
    <scope>NUCLEOTIDE SEQUENCE [LARGE SCALE GENOMIC DNA]</scope>
    <source>
        <strain evidence="3">DSM 45079</strain>
    </source>
</reference>
<dbReference type="NCBIfam" id="NF042935">
    <property type="entry name" value="SCO6880_fam"/>
    <property type="match status" value="1"/>
</dbReference>
<feature type="transmembrane region" description="Helical" evidence="1">
    <location>
        <begin position="21"/>
        <end position="45"/>
    </location>
</feature>
<protein>
    <recommendedName>
        <fullName evidence="4">PrgI family protein</fullName>
    </recommendedName>
</protein>
<gene>
    <name evidence="2" type="ORF">SAMN04488563_0422</name>
</gene>
<keyword evidence="1" id="KW-0812">Transmembrane</keyword>
<evidence type="ECO:0000256" key="1">
    <source>
        <dbReference type="SAM" id="Phobius"/>
    </source>
</evidence>
<keyword evidence="3" id="KW-1185">Reference proteome</keyword>
<dbReference type="InterPro" id="IPR049978">
    <property type="entry name" value="SCO6880-like"/>
</dbReference>
<dbReference type="AlphaFoldDB" id="A0A1H2GCW9"/>
<accession>A0A1H2GCW9</accession>
<sequence length="485" mass="51937">MVVEQPQGRSVLFAPRPRRGIIIGLLPGQLVVLAVGLLVAIPAVYTGGVARLAATAPLWGAMVAAAFVTVAGRTLVSWAPTVAHHAWRAVAGQLSYRVRVPRPPEAGRLALPGEAAGLRLHVHPGMTAAMVHDPRARTLTAALRVRSAGTFVLADPREQERRADTWGALLSGYCTGGRLISRIQVLERTMPESGISADAFWRAHGVDDGGWAAQSYREVLATAAPTSERHETLVALSLDLRAAAHQVRAAGGGVGGAAEVLAQQLTLLGRRLPSLDLAHDGWVTAPDLALLLRGAYDPTGLATLVRSKVGRTPGSAGPMAVDEGWATFRADGSWHCVLWVAEWPRVAVPVDVLWPLLLTSGVHRTVSVTFEPIPHDRALRAVRQERVEHESDARQRARSDVLTTETQRREAVDAVRRERELVAGAGDMRYVGLVTVSAPDRQALDVAVEQVRTAAAEAHCELRVLYGQQTQAFTAAALPLARGMQ</sequence>